<protein>
    <submittedName>
        <fullName evidence="3">Aste57867_1339 protein</fullName>
    </submittedName>
</protein>
<dbReference type="OrthoDB" id="67801at2759"/>
<dbReference type="EMBL" id="CAADRA010000102">
    <property type="protein sequence ID" value="VFT78558.1"/>
    <property type="molecule type" value="Genomic_DNA"/>
</dbReference>
<name>A0A485K612_9STRA</name>
<keyword evidence="4" id="KW-1185">Reference proteome</keyword>
<reference evidence="2" key="2">
    <citation type="submission" date="2019-06" db="EMBL/GenBank/DDBJ databases">
        <title>Genomics analysis of Aphanomyces spp. identifies a new class of oomycete effector associated with host adaptation.</title>
        <authorList>
            <person name="Gaulin E."/>
        </authorList>
    </citation>
    <scope>NUCLEOTIDE SEQUENCE</scope>
    <source>
        <strain evidence="2">CBS 578.67</strain>
    </source>
</reference>
<gene>
    <name evidence="3" type="primary">Aste57867_1339</name>
    <name evidence="2" type="ORF">As57867_001338</name>
    <name evidence="3" type="ORF">ASTE57867_1339</name>
</gene>
<dbReference type="EMBL" id="VJMH01000102">
    <property type="protein sequence ID" value="KAF0718996.1"/>
    <property type="molecule type" value="Genomic_DNA"/>
</dbReference>
<proteinExistence type="predicted"/>
<feature type="region of interest" description="Disordered" evidence="1">
    <location>
        <begin position="99"/>
        <end position="138"/>
    </location>
</feature>
<evidence type="ECO:0000313" key="4">
    <source>
        <dbReference type="Proteomes" id="UP000332933"/>
    </source>
</evidence>
<organism evidence="3 4">
    <name type="scientific">Aphanomyces stellatus</name>
    <dbReference type="NCBI Taxonomy" id="120398"/>
    <lineage>
        <taxon>Eukaryota</taxon>
        <taxon>Sar</taxon>
        <taxon>Stramenopiles</taxon>
        <taxon>Oomycota</taxon>
        <taxon>Saprolegniomycetes</taxon>
        <taxon>Saprolegniales</taxon>
        <taxon>Verrucalvaceae</taxon>
        <taxon>Aphanomyces</taxon>
    </lineage>
</organism>
<feature type="compositionally biased region" description="Basic residues" evidence="1">
    <location>
        <begin position="114"/>
        <end position="132"/>
    </location>
</feature>
<feature type="compositionally biased region" description="Polar residues" evidence="1">
    <location>
        <begin position="99"/>
        <end position="113"/>
    </location>
</feature>
<accession>A0A485K612</accession>
<dbReference type="AlphaFoldDB" id="A0A485K612"/>
<sequence>MVVYYAKKPSFLQTLKLQSADYVALDVQTNQGLLAIVNDHKVYNMNQIVDASWSANRTIKLRLTNPDGQVTKQKYVFDCQADLYFFLVELGMEPSQFGGTVQRGSFTNPQTPLRKSHSMRSHSARRSARKSGAKSDIF</sequence>
<reference evidence="3 4" key="1">
    <citation type="submission" date="2019-03" db="EMBL/GenBank/DDBJ databases">
        <authorList>
            <person name="Gaulin E."/>
            <person name="Dumas B."/>
        </authorList>
    </citation>
    <scope>NUCLEOTIDE SEQUENCE [LARGE SCALE GENOMIC DNA]</scope>
    <source>
        <strain evidence="3">CBS 568.67</strain>
    </source>
</reference>
<evidence type="ECO:0000256" key="1">
    <source>
        <dbReference type="SAM" id="MobiDB-lite"/>
    </source>
</evidence>
<evidence type="ECO:0000313" key="2">
    <source>
        <dbReference type="EMBL" id="KAF0718996.1"/>
    </source>
</evidence>
<evidence type="ECO:0000313" key="3">
    <source>
        <dbReference type="EMBL" id="VFT78558.1"/>
    </source>
</evidence>
<dbReference type="Proteomes" id="UP000332933">
    <property type="component" value="Unassembled WGS sequence"/>
</dbReference>